<proteinExistence type="predicted"/>
<keyword evidence="1 2" id="KW-0238">DNA-binding</keyword>
<comment type="caution">
    <text evidence="4">The sequence shown here is derived from an EMBL/GenBank/DDBJ whole genome shotgun (WGS) entry which is preliminary data.</text>
</comment>
<evidence type="ECO:0000256" key="2">
    <source>
        <dbReference type="PROSITE-ProRule" id="PRU00335"/>
    </source>
</evidence>
<reference evidence="4 5" key="1">
    <citation type="journal article" date="2009" name="Int. J. Syst. Evol. Microbiol.">
        <title>Nocardioides caeni sp. nov., isolated from wastewater.</title>
        <authorList>
            <person name="Yoon J.H."/>
            <person name="Kang S.J."/>
            <person name="Park S."/>
            <person name="Kim W."/>
            <person name="Oh T.K."/>
        </authorList>
    </citation>
    <scope>NUCLEOTIDE SEQUENCE [LARGE SCALE GENOMIC DNA]</scope>
    <source>
        <strain evidence="4 5">DSM 23134</strain>
    </source>
</reference>
<dbReference type="Pfam" id="PF00440">
    <property type="entry name" value="TetR_N"/>
    <property type="match status" value="1"/>
</dbReference>
<feature type="domain" description="HTH tetR-type" evidence="3">
    <location>
        <begin position="31"/>
        <end position="91"/>
    </location>
</feature>
<feature type="DNA-binding region" description="H-T-H motif" evidence="2">
    <location>
        <begin position="54"/>
        <end position="73"/>
    </location>
</feature>
<dbReference type="EMBL" id="STGW01000011">
    <property type="protein sequence ID" value="THV10047.1"/>
    <property type="molecule type" value="Genomic_DNA"/>
</dbReference>
<dbReference type="Gene3D" id="1.10.357.10">
    <property type="entry name" value="Tetracycline Repressor, domain 2"/>
    <property type="match status" value="1"/>
</dbReference>
<dbReference type="Proteomes" id="UP000307087">
    <property type="component" value="Unassembled WGS sequence"/>
</dbReference>
<dbReference type="GO" id="GO:0000976">
    <property type="term" value="F:transcription cis-regulatory region binding"/>
    <property type="evidence" value="ECO:0007669"/>
    <property type="project" value="TreeGrafter"/>
</dbReference>
<protein>
    <submittedName>
        <fullName evidence="4">TetR/AcrR family transcriptional regulator</fullName>
    </submittedName>
</protein>
<evidence type="ECO:0000259" key="3">
    <source>
        <dbReference type="PROSITE" id="PS50977"/>
    </source>
</evidence>
<dbReference type="InterPro" id="IPR050109">
    <property type="entry name" value="HTH-type_TetR-like_transc_reg"/>
</dbReference>
<dbReference type="PANTHER" id="PTHR30055:SF226">
    <property type="entry name" value="HTH-TYPE TRANSCRIPTIONAL REGULATOR PKSA"/>
    <property type="match status" value="1"/>
</dbReference>
<dbReference type="GO" id="GO:0003700">
    <property type="term" value="F:DNA-binding transcription factor activity"/>
    <property type="evidence" value="ECO:0007669"/>
    <property type="project" value="TreeGrafter"/>
</dbReference>
<organism evidence="4 5">
    <name type="scientific">Nocardioides caeni</name>
    <dbReference type="NCBI Taxonomy" id="574700"/>
    <lineage>
        <taxon>Bacteria</taxon>
        <taxon>Bacillati</taxon>
        <taxon>Actinomycetota</taxon>
        <taxon>Actinomycetes</taxon>
        <taxon>Propionibacteriales</taxon>
        <taxon>Nocardioidaceae</taxon>
        <taxon>Nocardioides</taxon>
    </lineage>
</organism>
<evidence type="ECO:0000313" key="5">
    <source>
        <dbReference type="Proteomes" id="UP000307087"/>
    </source>
</evidence>
<gene>
    <name evidence="4" type="ORF">E9934_14615</name>
</gene>
<dbReference type="PANTHER" id="PTHR30055">
    <property type="entry name" value="HTH-TYPE TRANSCRIPTIONAL REGULATOR RUTR"/>
    <property type="match status" value="1"/>
</dbReference>
<accession>A0A4S8N2A3</accession>
<dbReference type="InterPro" id="IPR009057">
    <property type="entry name" value="Homeodomain-like_sf"/>
</dbReference>
<dbReference type="PROSITE" id="PS50977">
    <property type="entry name" value="HTH_TETR_2"/>
    <property type="match status" value="1"/>
</dbReference>
<keyword evidence="5" id="KW-1185">Reference proteome</keyword>
<evidence type="ECO:0000256" key="1">
    <source>
        <dbReference type="ARBA" id="ARBA00023125"/>
    </source>
</evidence>
<dbReference type="AlphaFoldDB" id="A0A4S8N2A3"/>
<dbReference type="SUPFAM" id="SSF46689">
    <property type="entry name" value="Homeodomain-like"/>
    <property type="match status" value="1"/>
</dbReference>
<dbReference type="InterPro" id="IPR001647">
    <property type="entry name" value="HTH_TetR"/>
</dbReference>
<dbReference type="OrthoDB" id="9790413at2"/>
<evidence type="ECO:0000313" key="4">
    <source>
        <dbReference type="EMBL" id="THV10047.1"/>
    </source>
</evidence>
<sequence length="229" mass="24553">MTPICSRPCQDVWVSSAPRRYGGVSAEERIAERRGRFLEAGLELMGNRGVAGTTVRGLAEHTGLAARYFYESFDGIEALQLAVFEEIAVEALTRALAALDATTGGADTDLARTHAVITEMVDLMLEDPRKGRITLIESVSSPVLGPRVLQESRRFAALLATTASGGDPSAVADELPARLRVTAQFLIGGVAHALGAVLHGDLETDREELVDVLVDLFLTVDRSLRSPRA</sequence>
<name>A0A4S8N2A3_9ACTN</name>